<organism evidence="1 2">
    <name type="scientific">Paramecium octaurelia</name>
    <dbReference type="NCBI Taxonomy" id="43137"/>
    <lineage>
        <taxon>Eukaryota</taxon>
        <taxon>Sar</taxon>
        <taxon>Alveolata</taxon>
        <taxon>Ciliophora</taxon>
        <taxon>Intramacronucleata</taxon>
        <taxon>Oligohymenophorea</taxon>
        <taxon>Peniculida</taxon>
        <taxon>Parameciidae</taxon>
        <taxon>Paramecium</taxon>
    </lineage>
</organism>
<keyword evidence="2" id="KW-1185">Reference proteome</keyword>
<reference evidence="1" key="1">
    <citation type="submission" date="2021-01" db="EMBL/GenBank/DDBJ databases">
        <authorList>
            <consortium name="Genoscope - CEA"/>
            <person name="William W."/>
        </authorList>
    </citation>
    <scope>NUCLEOTIDE SEQUENCE</scope>
</reference>
<protein>
    <submittedName>
        <fullName evidence="1">Uncharacterized protein</fullName>
    </submittedName>
</protein>
<evidence type="ECO:0000313" key="2">
    <source>
        <dbReference type="Proteomes" id="UP000683925"/>
    </source>
</evidence>
<comment type="caution">
    <text evidence="1">The sequence shown here is derived from an EMBL/GenBank/DDBJ whole genome shotgun (WGS) entry which is preliminary data.</text>
</comment>
<accession>A0A8S1X4K0</accession>
<dbReference type="Proteomes" id="UP000683925">
    <property type="component" value="Unassembled WGS sequence"/>
</dbReference>
<evidence type="ECO:0000313" key="1">
    <source>
        <dbReference type="EMBL" id="CAD8197034.1"/>
    </source>
</evidence>
<sequence>MQAQFGDIKEIKNKKEVFSFASELLRNRYVPSQFEEGIENDNFAYTIKIDYINLRFSEFFGHWDVNCIKSHNLVLMTRSQVLNNLAICKTAKKVNWKNNEVRAFTFY</sequence>
<dbReference type="AlphaFoldDB" id="A0A8S1X4K0"/>
<gene>
    <name evidence="1" type="ORF">POCTA_138.1.T1130105</name>
</gene>
<proteinExistence type="predicted"/>
<name>A0A8S1X4K0_PAROT</name>
<dbReference type="EMBL" id="CAJJDP010000113">
    <property type="protein sequence ID" value="CAD8197034.1"/>
    <property type="molecule type" value="Genomic_DNA"/>
</dbReference>